<evidence type="ECO:0000313" key="1">
    <source>
        <dbReference type="EMBL" id="MSS83900.1"/>
    </source>
</evidence>
<sequence>MTEAERVVDIDVRGAGLDYDFLAVALKEAKSQRLCGSFRASEDTTTLTIHLEGMGYQIDSFLNWLRSNSRGQIFRIDVASGVRENWQSLQVL</sequence>
<comment type="caution">
    <text evidence="1">The sequence shown here is derived from an EMBL/GenBank/DDBJ whole genome shotgun (WGS) entry which is preliminary data.</text>
</comment>
<dbReference type="Proteomes" id="UP000470875">
    <property type="component" value="Unassembled WGS sequence"/>
</dbReference>
<organism evidence="1 2">
    <name type="scientific">Scrofimicrobium canadense</name>
    <dbReference type="NCBI Taxonomy" id="2652290"/>
    <lineage>
        <taxon>Bacteria</taxon>
        <taxon>Bacillati</taxon>
        <taxon>Actinomycetota</taxon>
        <taxon>Actinomycetes</taxon>
        <taxon>Actinomycetales</taxon>
        <taxon>Actinomycetaceae</taxon>
        <taxon>Scrofimicrobium</taxon>
    </lineage>
</organism>
<keyword evidence="2" id="KW-1185">Reference proteome</keyword>
<reference evidence="1 2" key="1">
    <citation type="submission" date="2019-08" db="EMBL/GenBank/DDBJ databases">
        <title>In-depth cultivation of the pig gut microbiome towards novel bacterial diversity and tailored functional studies.</title>
        <authorList>
            <person name="Wylensek D."/>
            <person name="Hitch T.C.A."/>
            <person name="Clavel T."/>
        </authorList>
    </citation>
    <scope>NUCLEOTIDE SEQUENCE [LARGE SCALE GENOMIC DNA]</scope>
    <source>
        <strain evidence="1 2">WB03_NA08</strain>
    </source>
</reference>
<protein>
    <submittedName>
        <fullName evidence="1">Uncharacterized protein</fullName>
    </submittedName>
</protein>
<name>A0A6N7VSG5_9ACTO</name>
<dbReference type="RefSeq" id="WP_154543776.1">
    <property type="nucleotide sequence ID" value="NZ_VULO01000004.1"/>
</dbReference>
<accession>A0A6N7VSG5</accession>
<proteinExistence type="predicted"/>
<evidence type="ECO:0000313" key="2">
    <source>
        <dbReference type="Proteomes" id="UP000470875"/>
    </source>
</evidence>
<dbReference type="AlphaFoldDB" id="A0A6N7VSG5"/>
<gene>
    <name evidence="1" type="ORF">FYJ24_03805</name>
</gene>
<dbReference type="EMBL" id="VULO01000004">
    <property type="protein sequence ID" value="MSS83900.1"/>
    <property type="molecule type" value="Genomic_DNA"/>
</dbReference>